<dbReference type="InterPro" id="IPR011611">
    <property type="entry name" value="PfkB_dom"/>
</dbReference>
<evidence type="ECO:0000256" key="4">
    <source>
        <dbReference type="ARBA" id="ARBA00022777"/>
    </source>
</evidence>
<dbReference type="InterPro" id="IPR029056">
    <property type="entry name" value="Ribokinase-like"/>
</dbReference>
<dbReference type="GO" id="GO:0016301">
    <property type="term" value="F:kinase activity"/>
    <property type="evidence" value="ECO:0007669"/>
    <property type="project" value="UniProtKB-KW"/>
</dbReference>
<accession>A0A024H7F2</accession>
<evidence type="ECO:0000313" key="7">
    <source>
        <dbReference type="EMBL" id="CCQ48075.1"/>
    </source>
</evidence>
<keyword evidence="4 7" id="KW-0418">Kinase</keyword>
<dbReference type="PANTHER" id="PTHR43085">
    <property type="entry name" value="HEXOKINASE FAMILY MEMBER"/>
    <property type="match status" value="1"/>
</dbReference>
<dbReference type="Pfam" id="PF00294">
    <property type="entry name" value="PfkB"/>
    <property type="match status" value="1"/>
</dbReference>
<keyword evidence="8" id="KW-1185">Reference proteome</keyword>
<dbReference type="PANTHER" id="PTHR43085:SF1">
    <property type="entry name" value="PSEUDOURIDINE KINASE-RELATED"/>
    <property type="match status" value="1"/>
</dbReference>
<evidence type="ECO:0000259" key="6">
    <source>
        <dbReference type="Pfam" id="PF00294"/>
    </source>
</evidence>
<keyword evidence="5" id="KW-0067">ATP-binding</keyword>
<feature type="domain" description="Carbohydrate kinase PfkB" evidence="6">
    <location>
        <begin position="37"/>
        <end position="306"/>
    </location>
</feature>
<comment type="similarity">
    <text evidence="1">Belongs to the carbohydrate kinase PfkB family.</text>
</comment>
<sequence>MSIPTQHPKQEPFDVVVMGEILVEVATDVAFGHGVPAQLGISGDALNVAAAAAAAGARVGLLSVLTDDDLGRAIASRIVELGVSPDLLKFRRGQQGVYLVHCDPDGQREFSYARTGSVGSTLGPDDVDPAVFAAAGAVVAGGIACAISDSSRAAVFKAAAVARRFVFDPNFRPRLTSVEEATEALLELAPRAFVVTPSFPGETSALLDCPTPVEAAAKLRSLGARNVAVTCGADGIQLDGEGQDKTWIDSIPAPAVVDQTGAGDAFVGTLTARLVLGDTLPAAARYGAAAASLVVGGKGGTGFIPTLEQTRAHASIGLAPEGAAPSHA</sequence>
<gene>
    <name evidence="7" type="ORF">ARTSIC4J27_4072</name>
</gene>
<dbReference type="EMBL" id="CAQI01000053">
    <property type="protein sequence ID" value="CCQ48075.1"/>
    <property type="molecule type" value="Genomic_DNA"/>
</dbReference>
<proteinExistence type="inferred from homology"/>
<keyword evidence="2" id="KW-0808">Transferase</keyword>
<keyword evidence="3" id="KW-0547">Nucleotide-binding</keyword>
<dbReference type="Proteomes" id="UP000035722">
    <property type="component" value="Unassembled WGS sequence"/>
</dbReference>
<evidence type="ECO:0000256" key="5">
    <source>
        <dbReference type="ARBA" id="ARBA00022840"/>
    </source>
</evidence>
<reference evidence="8" key="1">
    <citation type="journal article" date="2014" name="Genome Announc.">
        <title>Genome Sequence of Arthrobacter siccitolerans 4J27, a Xeroprotectant-Producing Desiccation-Tolerant Microorganism.</title>
        <authorList>
            <person name="Manzanera M."/>
            <person name="Santa-Cruz-Calvo L."/>
            <person name="Vilchez J.I."/>
            <person name="Garcia-Fontana C."/>
            <person name="Silva-Castro G.A."/>
            <person name="Calvo C."/>
            <person name="Gonzalez-Lopez J."/>
        </authorList>
    </citation>
    <scope>NUCLEOTIDE SEQUENCE [LARGE SCALE GENOMIC DNA]</scope>
    <source>
        <strain evidence="8">4J27</strain>
    </source>
</reference>
<organism evidence="7 8">
    <name type="scientific">Pseudarthrobacter siccitolerans</name>
    <dbReference type="NCBI Taxonomy" id="861266"/>
    <lineage>
        <taxon>Bacteria</taxon>
        <taxon>Bacillati</taxon>
        <taxon>Actinomycetota</taxon>
        <taxon>Actinomycetes</taxon>
        <taxon>Micrococcales</taxon>
        <taxon>Micrococcaceae</taxon>
        <taxon>Pseudarthrobacter</taxon>
    </lineage>
</organism>
<dbReference type="STRING" id="861266.ARTSIC4J27_4072"/>
<dbReference type="SUPFAM" id="SSF53613">
    <property type="entry name" value="Ribokinase-like"/>
    <property type="match status" value="1"/>
</dbReference>
<comment type="caution">
    <text evidence="7">The sequence shown here is derived from an EMBL/GenBank/DDBJ whole genome shotgun (WGS) entry which is preliminary data.</text>
</comment>
<evidence type="ECO:0000256" key="2">
    <source>
        <dbReference type="ARBA" id="ARBA00022679"/>
    </source>
</evidence>
<dbReference type="AlphaFoldDB" id="A0A024H7F2"/>
<evidence type="ECO:0000313" key="8">
    <source>
        <dbReference type="Proteomes" id="UP000035722"/>
    </source>
</evidence>
<evidence type="ECO:0000256" key="3">
    <source>
        <dbReference type="ARBA" id="ARBA00022741"/>
    </source>
</evidence>
<dbReference type="InterPro" id="IPR050306">
    <property type="entry name" value="PfkB_Carbo_kinase"/>
</dbReference>
<evidence type="ECO:0000256" key="1">
    <source>
        <dbReference type="ARBA" id="ARBA00010688"/>
    </source>
</evidence>
<dbReference type="Gene3D" id="3.40.1190.20">
    <property type="match status" value="1"/>
</dbReference>
<dbReference type="GO" id="GO:0005524">
    <property type="term" value="F:ATP binding"/>
    <property type="evidence" value="ECO:0007669"/>
    <property type="project" value="UniProtKB-KW"/>
</dbReference>
<protein>
    <submittedName>
        <fullName evidence="7">PfkB carbohydrate kinase family protein</fullName>
    </submittedName>
</protein>
<name>A0A024H7F2_9MICC</name>